<dbReference type="PANTHER" id="PTHR35868:SF3">
    <property type="entry name" value="DUF2804 DOMAIN-CONTAINING PROTEIN"/>
    <property type="match status" value="1"/>
</dbReference>
<name>A0A3D1JHW7_9CHLR</name>
<reference evidence="1 2" key="1">
    <citation type="journal article" date="2018" name="Nat. Biotechnol.">
        <title>A standardized bacterial taxonomy based on genome phylogeny substantially revises the tree of life.</title>
        <authorList>
            <person name="Parks D.H."/>
            <person name="Chuvochina M."/>
            <person name="Waite D.W."/>
            <person name="Rinke C."/>
            <person name="Skarshewski A."/>
            <person name="Chaumeil P.A."/>
            <person name="Hugenholtz P."/>
        </authorList>
    </citation>
    <scope>NUCLEOTIDE SEQUENCE [LARGE SCALE GENOMIC DNA]</scope>
    <source>
        <strain evidence="1">UBA8781</strain>
    </source>
</reference>
<dbReference type="InterPro" id="IPR021243">
    <property type="entry name" value="DUF2804"/>
</dbReference>
<dbReference type="Pfam" id="PF10974">
    <property type="entry name" value="DUF2804"/>
    <property type="match status" value="1"/>
</dbReference>
<sequence length="369" mass="42445">MLYYFCSIRCVLSFFLPMARRFFMKPQVEIVQPGALLDSTGALAQVGWSRQPLLDCNLEMARFYRLRFLQRFRMKRWDYYAVFTPRRFFSATIADLGYAGNVFVYILDFATGELHEEGLVIPLARGVVLPRNSTEGVSRFENKKVRLDFSVTPEGRRVEVWWPGFNRGRGLSAEILLHCPPEQESMNIVIPIGRRRFYFNRKINCLPAEGSLQYGAETERLMPTESIGSLDWGRGVWEYRSFWNWASASGFLPDGRTVGFNLGCGFGDTSAATEDAFILNGRIHKLGAVRFDYDPSDYMKPWRFSDQEGRLDLELTPFKVRVARTNLGIIFSEVHQTFGRLNGRVTSDAGETMNIENLIGFTEEHHARW</sequence>
<protein>
    <submittedName>
        <fullName evidence="1">DUF2804 domain-containing protein</fullName>
    </submittedName>
</protein>
<organism evidence="1 2">
    <name type="scientific">Anaerolinea thermolimosa</name>
    <dbReference type="NCBI Taxonomy" id="229919"/>
    <lineage>
        <taxon>Bacteria</taxon>
        <taxon>Bacillati</taxon>
        <taxon>Chloroflexota</taxon>
        <taxon>Anaerolineae</taxon>
        <taxon>Anaerolineales</taxon>
        <taxon>Anaerolineaceae</taxon>
        <taxon>Anaerolinea</taxon>
    </lineage>
</organism>
<evidence type="ECO:0000313" key="1">
    <source>
        <dbReference type="EMBL" id="HCE18169.1"/>
    </source>
</evidence>
<comment type="caution">
    <text evidence="1">The sequence shown here is derived from an EMBL/GenBank/DDBJ whole genome shotgun (WGS) entry which is preliminary data.</text>
</comment>
<dbReference type="STRING" id="229919.GCA_001050195_03530"/>
<proteinExistence type="predicted"/>
<dbReference type="Proteomes" id="UP000264141">
    <property type="component" value="Unassembled WGS sequence"/>
</dbReference>
<evidence type="ECO:0000313" key="2">
    <source>
        <dbReference type="Proteomes" id="UP000264141"/>
    </source>
</evidence>
<gene>
    <name evidence="1" type="ORF">DEQ80_09950</name>
</gene>
<accession>A0A3D1JHW7</accession>
<dbReference type="AlphaFoldDB" id="A0A3D1JHW7"/>
<dbReference type="PANTHER" id="PTHR35868">
    <property type="entry name" value="DUF2804 DOMAIN-CONTAINING PROTEIN-RELATED"/>
    <property type="match status" value="1"/>
</dbReference>
<dbReference type="EMBL" id="DPBP01000039">
    <property type="protein sequence ID" value="HCE18169.1"/>
    <property type="molecule type" value="Genomic_DNA"/>
</dbReference>